<organism evidence="6 7">
    <name type="scientific">Vulcanimicrobium alpinum</name>
    <dbReference type="NCBI Taxonomy" id="3016050"/>
    <lineage>
        <taxon>Bacteria</taxon>
        <taxon>Bacillati</taxon>
        <taxon>Vulcanimicrobiota</taxon>
        <taxon>Vulcanimicrobiia</taxon>
        <taxon>Vulcanimicrobiales</taxon>
        <taxon>Vulcanimicrobiaceae</taxon>
        <taxon>Vulcanimicrobium</taxon>
    </lineage>
</organism>
<dbReference type="InterPro" id="IPR005119">
    <property type="entry name" value="LysR_subst-bd"/>
</dbReference>
<dbReference type="EMBL" id="AP025523">
    <property type="protein sequence ID" value="BDE06301.1"/>
    <property type="molecule type" value="Genomic_DNA"/>
</dbReference>
<gene>
    <name evidence="6" type="ORF">WPS_15770</name>
</gene>
<evidence type="ECO:0000256" key="2">
    <source>
        <dbReference type="ARBA" id="ARBA00023015"/>
    </source>
</evidence>
<dbReference type="Gene3D" id="1.10.10.10">
    <property type="entry name" value="Winged helix-like DNA-binding domain superfamily/Winged helix DNA-binding domain"/>
    <property type="match status" value="1"/>
</dbReference>
<dbReference type="RefSeq" id="WP_317997268.1">
    <property type="nucleotide sequence ID" value="NZ_AP025523.1"/>
</dbReference>
<evidence type="ECO:0000313" key="7">
    <source>
        <dbReference type="Proteomes" id="UP001317532"/>
    </source>
</evidence>
<reference evidence="6 7" key="1">
    <citation type="journal article" date="2022" name="ISME Commun">
        <title>Vulcanimicrobium alpinus gen. nov. sp. nov., the first cultivated representative of the candidate phylum 'Eremiobacterota', is a metabolically versatile aerobic anoxygenic phototroph.</title>
        <authorList>
            <person name="Yabe S."/>
            <person name="Muto K."/>
            <person name="Abe K."/>
            <person name="Yokota A."/>
            <person name="Staudigel H."/>
            <person name="Tebo B.M."/>
        </authorList>
    </citation>
    <scope>NUCLEOTIDE SEQUENCE [LARGE SCALE GENOMIC DNA]</scope>
    <source>
        <strain evidence="6 7">WC8-2</strain>
    </source>
</reference>
<dbReference type="PANTHER" id="PTHR30126">
    <property type="entry name" value="HTH-TYPE TRANSCRIPTIONAL REGULATOR"/>
    <property type="match status" value="1"/>
</dbReference>
<protein>
    <submittedName>
        <fullName evidence="6">LysR family transcriptional regulator</fullName>
    </submittedName>
</protein>
<comment type="similarity">
    <text evidence="1">Belongs to the LysR transcriptional regulatory family.</text>
</comment>
<feature type="domain" description="HTH lysR-type" evidence="5">
    <location>
        <begin position="2"/>
        <end position="59"/>
    </location>
</feature>
<evidence type="ECO:0000256" key="3">
    <source>
        <dbReference type="ARBA" id="ARBA00023125"/>
    </source>
</evidence>
<dbReference type="SUPFAM" id="SSF46785">
    <property type="entry name" value="Winged helix' DNA-binding domain"/>
    <property type="match status" value="1"/>
</dbReference>
<dbReference type="PANTHER" id="PTHR30126:SF39">
    <property type="entry name" value="HTH-TYPE TRANSCRIPTIONAL REGULATOR CYSL"/>
    <property type="match status" value="1"/>
</dbReference>
<keyword evidence="2" id="KW-0805">Transcription regulation</keyword>
<dbReference type="Pfam" id="PF00126">
    <property type="entry name" value="HTH_1"/>
    <property type="match status" value="1"/>
</dbReference>
<evidence type="ECO:0000259" key="5">
    <source>
        <dbReference type="PROSITE" id="PS50931"/>
    </source>
</evidence>
<dbReference type="InterPro" id="IPR036388">
    <property type="entry name" value="WH-like_DNA-bd_sf"/>
</dbReference>
<dbReference type="GO" id="GO:0003700">
    <property type="term" value="F:DNA-binding transcription factor activity"/>
    <property type="evidence" value="ECO:0007669"/>
    <property type="project" value="InterPro"/>
</dbReference>
<name>A0AAN1XVR7_UNVUL</name>
<evidence type="ECO:0000313" key="6">
    <source>
        <dbReference type="EMBL" id="BDE06301.1"/>
    </source>
</evidence>
<evidence type="ECO:0000256" key="4">
    <source>
        <dbReference type="ARBA" id="ARBA00023163"/>
    </source>
</evidence>
<keyword evidence="7" id="KW-1185">Reference proteome</keyword>
<dbReference type="GO" id="GO:0000976">
    <property type="term" value="F:transcription cis-regulatory region binding"/>
    <property type="evidence" value="ECO:0007669"/>
    <property type="project" value="TreeGrafter"/>
</dbReference>
<keyword evidence="3" id="KW-0238">DNA-binding</keyword>
<dbReference type="KEGG" id="vab:WPS_15770"/>
<accession>A0AAN1XVR7</accession>
<dbReference type="SUPFAM" id="SSF53850">
    <property type="entry name" value="Periplasmic binding protein-like II"/>
    <property type="match status" value="1"/>
</dbReference>
<dbReference type="InterPro" id="IPR036390">
    <property type="entry name" value="WH_DNA-bd_sf"/>
</dbReference>
<keyword evidence="4" id="KW-0804">Transcription</keyword>
<dbReference type="InterPro" id="IPR000847">
    <property type="entry name" value="LysR_HTH_N"/>
</dbReference>
<dbReference type="Pfam" id="PF03466">
    <property type="entry name" value="LysR_substrate"/>
    <property type="match status" value="1"/>
</dbReference>
<evidence type="ECO:0000256" key="1">
    <source>
        <dbReference type="ARBA" id="ARBA00009437"/>
    </source>
</evidence>
<dbReference type="Gene3D" id="3.40.190.290">
    <property type="match status" value="1"/>
</dbReference>
<proteinExistence type="inferred from homology"/>
<dbReference type="Proteomes" id="UP001317532">
    <property type="component" value="Chromosome"/>
</dbReference>
<dbReference type="PROSITE" id="PS50931">
    <property type="entry name" value="HTH_LYSR"/>
    <property type="match status" value="1"/>
</dbReference>
<dbReference type="AlphaFoldDB" id="A0AAN1XVR7"/>
<sequence length="289" mass="30248">MFSLHQLRTFLEVARTGSVREAAEHLVVSQPAVSAALASLQRAVGAPVVERDGRGLRITPAGERLANYGRQIVALLDEAVVEARAAARAGSTRVRLAVVTTAAEQLVPALLTGFAAAPDAPAVELRVANREAVWDLLAHGEVDLVLGGRPPDDRFVSWARRPNALVVVRARQAADAPLGAATWLVREPGSGTRATTDALFEALAIAPPSVTIGSNAAILGCVRAGLGVSLLSRGALARDLTAGDVVEISTAQTPLQRDWHLSAARDRAPTDGARRFVEHVLRAGAFAAS</sequence>